<dbReference type="Proteomes" id="UP001165293">
    <property type="component" value="Unassembled WGS sequence"/>
</dbReference>
<evidence type="ECO:0000256" key="3">
    <source>
        <dbReference type="ARBA" id="ARBA00022448"/>
    </source>
</evidence>
<evidence type="ECO:0000259" key="9">
    <source>
        <dbReference type="Pfam" id="PF00892"/>
    </source>
</evidence>
<feature type="transmembrane region" description="Helical" evidence="8">
    <location>
        <begin position="74"/>
        <end position="94"/>
    </location>
</feature>
<dbReference type="InterPro" id="IPR004626">
    <property type="entry name" value="RarD"/>
</dbReference>
<dbReference type="PANTHER" id="PTHR22911">
    <property type="entry name" value="ACYL-MALONYL CONDENSING ENZYME-RELATED"/>
    <property type="match status" value="1"/>
</dbReference>
<feature type="domain" description="EamA" evidence="9">
    <location>
        <begin position="10"/>
        <end position="146"/>
    </location>
</feature>
<gene>
    <name evidence="10" type="primary">rarD</name>
    <name evidence="10" type="ORF">LK996_07205</name>
</gene>
<dbReference type="PANTHER" id="PTHR22911:SF137">
    <property type="entry name" value="SOLUTE CARRIER FAMILY 35 MEMBER G2-RELATED"/>
    <property type="match status" value="1"/>
</dbReference>
<dbReference type="EMBL" id="JAJGAK010000001">
    <property type="protein sequence ID" value="MCC8362863.1"/>
    <property type="molecule type" value="Genomic_DNA"/>
</dbReference>
<keyword evidence="5 8" id="KW-0812">Transmembrane</keyword>
<reference evidence="10" key="1">
    <citation type="submission" date="2021-10" db="EMBL/GenBank/DDBJ databases">
        <authorList>
            <person name="Lyu M."/>
            <person name="Wang X."/>
            <person name="Meng X."/>
            <person name="Xu K."/>
        </authorList>
    </citation>
    <scope>NUCLEOTIDE SEQUENCE</scope>
    <source>
        <strain evidence="10">A6</strain>
    </source>
</reference>
<feature type="transmembrane region" description="Helical" evidence="8">
    <location>
        <begin position="218"/>
        <end position="240"/>
    </location>
</feature>
<evidence type="ECO:0000256" key="8">
    <source>
        <dbReference type="SAM" id="Phobius"/>
    </source>
</evidence>
<dbReference type="InterPro" id="IPR000620">
    <property type="entry name" value="EamA_dom"/>
</dbReference>
<feature type="transmembrane region" description="Helical" evidence="8">
    <location>
        <begin position="181"/>
        <end position="198"/>
    </location>
</feature>
<evidence type="ECO:0000256" key="2">
    <source>
        <dbReference type="ARBA" id="ARBA00007362"/>
    </source>
</evidence>
<keyword evidence="11" id="KW-1185">Reference proteome</keyword>
<evidence type="ECO:0000256" key="5">
    <source>
        <dbReference type="ARBA" id="ARBA00022692"/>
    </source>
</evidence>
<evidence type="ECO:0000313" key="10">
    <source>
        <dbReference type="EMBL" id="MCC8362863.1"/>
    </source>
</evidence>
<feature type="transmembrane region" description="Helical" evidence="8">
    <location>
        <begin position="106"/>
        <end position="123"/>
    </location>
</feature>
<name>A0ABS8JH93_9GAMM</name>
<proteinExistence type="inferred from homology"/>
<evidence type="ECO:0000256" key="1">
    <source>
        <dbReference type="ARBA" id="ARBA00004651"/>
    </source>
</evidence>
<feature type="transmembrane region" description="Helical" evidence="8">
    <location>
        <begin position="41"/>
        <end position="58"/>
    </location>
</feature>
<evidence type="ECO:0000256" key="4">
    <source>
        <dbReference type="ARBA" id="ARBA00022475"/>
    </source>
</evidence>
<accession>A0ABS8JH93</accession>
<feature type="transmembrane region" description="Helical" evidence="8">
    <location>
        <begin position="152"/>
        <end position="169"/>
    </location>
</feature>
<dbReference type="InterPro" id="IPR037185">
    <property type="entry name" value="EmrE-like"/>
</dbReference>
<keyword evidence="6 8" id="KW-1133">Transmembrane helix</keyword>
<comment type="caution">
    <text evidence="10">The sequence shown here is derived from an EMBL/GenBank/DDBJ whole genome shotgun (WGS) entry which is preliminary data.</text>
</comment>
<feature type="transmembrane region" description="Helical" evidence="8">
    <location>
        <begin position="130"/>
        <end position="146"/>
    </location>
</feature>
<keyword evidence="3" id="KW-0813">Transport</keyword>
<comment type="similarity">
    <text evidence="2">Belongs to the EamA transporter family.</text>
</comment>
<sequence length="317" mass="34620">MIHAHALDRRGLAMAVGAFLLWGVMPLWWHLLKSVPSLQIVLHRIVWSAVLVGLFLCWQQGRGWMREALAKPRVWWMLALSGLLIGFNWGLYIWAVNAGHVVETSLGYFINPLLNVLLGVVFLRERLGRVQWLSVAIATVGVLWLTLRFGQLPWIALLLAGSFALYGFIRKLAHVASIPGLGIEGAYLLLPSIALLAWSETHGQGGFFATQADGGYGALMVALLIVSGALTALPLVGFAYAVRRVPLSVVGLLQYIAPTMQFLIGVFVFHEAFDRDRAIGFACIWIALAIFAIDGALRARRANARAASLATASATSR</sequence>
<organism evidence="10 11">
    <name type="scientific">Noviluteimonas lactosilytica</name>
    <dbReference type="NCBI Taxonomy" id="2888523"/>
    <lineage>
        <taxon>Bacteria</taxon>
        <taxon>Pseudomonadati</taxon>
        <taxon>Pseudomonadota</taxon>
        <taxon>Gammaproteobacteria</taxon>
        <taxon>Lysobacterales</taxon>
        <taxon>Lysobacteraceae</taxon>
        <taxon>Noviluteimonas</taxon>
    </lineage>
</organism>
<evidence type="ECO:0000313" key="11">
    <source>
        <dbReference type="Proteomes" id="UP001165293"/>
    </source>
</evidence>
<feature type="transmembrane region" description="Helical" evidence="8">
    <location>
        <begin position="279"/>
        <end position="297"/>
    </location>
</feature>
<dbReference type="Pfam" id="PF00892">
    <property type="entry name" value="EamA"/>
    <property type="match status" value="1"/>
</dbReference>
<protein>
    <submittedName>
        <fullName evidence="10">EamA family transporter RarD</fullName>
    </submittedName>
</protein>
<dbReference type="NCBIfam" id="TIGR00688">
    <property type="entry name" value="rarD"/>
    <property type="match status" value="1"/>
</dbReference>
<feature type="transmembrane region" description="Helical" evidence="8">
    <location>
        <begin position="252"/>
        <end position="273"/>
    </location>
</feature>
<dbReference type="SUPFAM" id="SSF103481">
    <property type="entry name" value="Multidrug resistance efflux transporter EmrE"/>
    <property type="match status" value="2"/>
</dbReference>
<dbReference type="RefSeq" id="WP_230526438.1">
    <property type="nucleotide sequence ID" value="NZ_JAJGAK010000001.1"/>
</dbReference>
<comment type="subcellular location">
    <subcellularLocation>
        <location evidence="1">Cell membrane</location>
        <topology evidence="1">Multi-pass membrane protein</topology>
    </subcellularLocation>
</comment>
<feature type="transmembrane region" description="Helical" evidence="8">
    <location>
        <begin position="12"/>
        <end position="29"/>
    </location>
</feature>
<keyword evidence="7 8" id="KW-0472">Membrane</keyword>
<evidence type="ECO:0000256" key="7">
    <source>
        <dbReference type="ARBA" id="ARBA00023136"/>
    </source>
</evidence>
<keyword evidence="4" id="KW-1003">Cell membrane</keyword>
<evidence type="ECO:0000256" key="6">
    <source>
        <dbReference type="ARBA" id="ARBA00022989"/>
    </source>
</evidence>